<feature type="compositionally biased region" description="Polar residues" evidence="1">
    <location>
        <begin position="266"/>
        <end position="280"/>
    </location>
</feature>
<gene>
    <name evidence="2" type="ORF">BSAL_08695</name>
</gene>
<organism evidence="2 3">
    <name type="scientific">Bodo saltans</name>
    <name type="common">Flagellated protozoan</name>
    <dbReference type="NCBI Taxonomy" id="75058"/>
    <lineage>
        <taxon>Eukaryota</taxon>
        <taxon>Discoba</taxon>
        <taxon>Euglenozoa</taxon>
        <taxon>Kinetoplastea</taxon>
        <taxon>Metakinetoplastina</taxon>
        <taxon>Eubodonida</taxon>
        <taxon>Bodonidae</taxon>
        <taxon>Bodo</taxon>
    </lineage>
</organism>
<feature type="region of interest" description="Disordered" evidence="1">
    <location>
        <begin position="240"/>
        <end position="306"/>
    </location>
</feature>
<sequence length="455" mass="48209">MDSPKRAASPIAVSSRLLQATTSTLLKSKESTSSPIQRDSLSFHNAIRLGSPARRSDSPSSHQRTQSPRCRAEAYALHFQGNGVAHLFGSSAQNSRSNSPSVPAKAVRRQSPHRDDSMFASECPSTHRVVTRLPSAITGNTPTTRQPGLWTRKEGGDERVAYTGSRRHFGEIQQASVVGSAASSPLASHYRSLESTLDAAEVVSIASDAFSSTNGQRFTKRILEQQNNISGSSCHVAHEQPIAARGKQRSDRFQNRKTGPYHDESLPSTSANDGGNSAPANSAPMLQRGGGAASEQRNSKSINSSVAAANAKTTILDYRESGWSQQQQNSAPHRRERAPVEGVANNVSRNVTNLSAHSAVEVGEKPVSIKTMAGPPAFIPAPMRAPSPLGQRLDSPFRAKGQNGTFSISSMASAAVSVASSPAPSGAATPRAMSPVRAGRGVGLYSPLRQTSLFN</sequence>
<feature type="compositionally biased region" description="Basic and acidic residues" evidence="1">
    <location>
        <begin position="248"/>
        <end position="265"/>
    </location>
</feature>
<feature type="region of interest" description="Disordered" evidence="1">
    <location>
        <begin position="23"/>
        <end position="69"/>
    </location>
</feature>
<proteinExistence type="predicted"/>
<protein>
    <submittedName>
        <fullName evidence="2">Uncharacterized protein</fullName>
    </submittedName>
</protein>
<evidence type="ECO:0000313" key="2">
    <source>
        <dbReference type="EMBL" id="CUG87107.1"/>
    </source>
</evidence>
<accession>A0A0S4JFE5</accession>
<name>A0A0S4JFE5_BODSA</name>
<evidence type="ECO:0000256" key="1">
    <source>
        <dbReference type="SAM" id="MobiDB-lite"/>
    </source>
</evidence>
<dbReference type="AlphaFoldDB" id="A0A0S4JFE5"/>
<feature type="compositionally biased region" description="Low complexity" evidence="1">
    <location>
        <begin position="90"/>
        <end position="101"/>
    </location>
</feature>
<feature type="region of interest" description="Disordered" evidence="1">
    <location>
        <begin position="88"/>
        <end position="120"/>
    </location>
</feature>
<dbReference type="EMBL" id="CYKH01001443">
    <property type="protein sequence ID" value="CUG87107.1"/>
    <property type="molecule type" value="Genomic_DNA"/>
</dbReference>
<evidence type="ECO:0000313" key="3">
    <source>
        <dbReference type="Proteomes" id="UP000051952"/>
    </source>
</evidence>
<dbReference type="VEuPathDB" id="TriTrypDB:BSAL_08695"/>
<reference evidence="3" key="1">
    <citation type="submission" date="2015-09" db="EMBL/GenBank/DDBJ databases">
        <authorList>
            <consortium name="Pathogen Informatics"/>
        </authorList>
    </citation>
    <scope>NUCLEOTIDE SEQUENCE [LARGE SCALE GENOMIC DNA]</scope>
    <source>
        <strain evidence="3">Lake Konstanz</strain>
    </source>
</reference>
<feature type="compositionally biased region" description="Low complexity" evidence="1">
    <location>
        <begin position="23"/>
        <end position="34"/>
    </location>
</feature>
<feature type="compositionally biased region" description="Polar residues" evidence="1">
    <location>
        <begin position="58"/>
        <end position="68"/>
    </location>
</feature>
<dbReference type="Proteomes" id="UP000051952">
    <property type="component" value="Unassembled WGS sequence"/>
</dbReference>
<feature type="compositionally biased region" description="Polar residues" evidence="1">
    <location>
        <begin position="295"/>
        <end position="306"/>
    </location>
</feature>
<keyword evidence="3" id="KW-1185">Reference proteome</keyword>